<comment type="caution">
    <text evidence="3">The sequence shown here is derived from an EMBL/GenBank/DDBJ whole genome shotgun (WGS) entry which is preliminary data.</text>
</comment>
<accession>A0A8J3ZMY6</accession>
<dbReference type="AlphaFoldDB" id="A0A8J3ZMY6"/>
<keyword evidence="2" id="KW-0472">Membrane</keyword>
<evidence type="ECO:0000313" key="4">
    <source>
        <dbReference type="Proteomes" id="UP000635606"/>
    </source>
</evidence>
<evidence type="ECO:0000256" key="1">
    <source>
        <dbReference type="SAM" id="MobiDB-lite"/>
    </source>
</evidence>
<dbReference type="RefSeq" id="WP_239159935.1">
    <property type="nucleotide sequence ID" value="NZ_BOPH01000011.1"/>
</dbReference>
<name>A0A8J3ZMY6_9ACTN</name>
<feature type="region of interest" description="Disordered" evidence="1">
    <location>
        <begin position="72"/>
        <end position="133"/>
    </location>
</feature>
<reference evidence="3" key="1">
    <citation type="submission" date="2021-01" db="EMBL/GenBank/DDBJ databases">
        <title>Whole genome shotgun sequence of Virgisporangium ochraceum NBRC 16418.</title>
        <authorList>
            <person name="Komaki H."/>
            <person name="Tamura T."/>
        </authorList>
    </citation>
    <scope>NUCLEOTIDE SEQUENCE</scope>
    <source>
        <strain evidence="3">NBRC 16418</strain>
    </source>
</reference>
<protein>
    <submittedName>
        <fullName evidence="3">Uncharacterized protein</fullName>
    </submittedName>
</protein>
<evidence type="ECO:0000256" key="2">
    <source>
        <dbReference type="SAM" id="Phobius"/>
    </source>
</evidence>
<keyword evidence="2" id="KW-0812">Transmembrane</keyword>
<dbReference type="EMBL" id="BOPH01000011">
    <property type="protein sequence ID" value="GIJ65917.1"/>
    <property type="molecule type" value="Genomic_DNA"/>
</dbReference>
<evidence type="ECO:0000313" key="3">
    <source>
        <dbReference type="EMBL" id="GIJ65917.1"/>
    </source>
</evidence>
<sequence length="306" mass="31552">MGDRFRSMIESEFAEVEPPPIGDLVDNAIRDGQRLRRTRLVQRGVACAAAVGVLALGLGMATAGLGPDGAPDGPARYAAGGSGSEPARPAETSGGEPSSSRAANPVPADAPTMAIFEPEPSPRGTGSKAPPSTPATVLMALQTVLPDGPTVAFAGSRFSNYTGVQVYLDRGAGYGMIRVALGRYSTPPTCDSSPAGVTVDCRGGRGAWMVETFEIEGNCVQRRGVTVYRTDGLAVQINVGSCLVDGGWPAPPGVDSVDQQVISVEEAIDIGTSNIWNERSLEGLSPSAEQAYPSLPMLTTFNGVGS</sequence>
<dbReference type="Proteomes" id="UP000635606">
    <property type="component" value="Unassembled WGS sequence"/>
</dbReference>
<keyword evidence="4" id="KW-1185">Reference proteome</keyword>
<organism evidence="3 4">
    <name type="scientific">Virgisporangium ochraceum</name>
    <dbReference type="NCBI Taxonomy" id="65505"/>
    <lineage>
        <taxon>Bacteria</taxon>
        <taxon>Bacillati</taxon>
        <taxon>Actinomycetota</taxon>
        <taxon>Actinomycetes</taxon>
        <taxon>Micromonosporales</taxon>
        <taxon>Micromonosporaceae</taxon>
        <taxon>Virgisporangium</taxon>
    </lineage>
</organism>
<feature type="transmembrane region" description="Helical" evidence="2">
    <location>
        <begin position="44"/>
        <end position="66"/>
    </location>
</feature>
<proteinExistence type="predicted"/>
<gene>
    <name evidence="3" type="ORF">Voc01_008340</name>
</gene>
<keyword evidence="2" id="KW-1133">Transmembrane helix</keyword>